<dbReference type="GO" id="GO:0005886">
    <property type="term" value="C:plasma membrane"/>
    <property type="evidence" value="ECO:0007669"/>
    <property type="project" value="UniProtKB-SubCell"/>
</dbReference>
<dbReference type="InterPro" id="IPR051539">
    <property type="entry name" value="T4SS-coupling_protein"/>
</dbReference>
<dbReference type="Pfam" id="PF12696">
    <property type="entry name" value="TraG-D_C"/>
    <property type="match status" value="1"/>
</dbReference>
<dbReference type="PANTHER" id="PTHR37937">
    <property type="entry name" value="CONJUGATIVE TRANSFER: DNA TRANSPORT"/>
    <property type="match status" value="1"/>
</dbReference>
<organism evidence="9 10">
    <name type="scientific">Pseudonocardia alni</name>
    <name type="common">Amycolata alni</name>
    <dbReference type="NCBI Taxonomy" id="33907"/>
    <lineage>
        <taxon>Bacteria</taxon>
        <taxon>Bacillati</taxon>
        <taxon>Actinomycetota</taxon>
        <taxon>Actinomycetes</taxon>
        <taxon>Pseudonocardiales</taxon>
        <taxon>Pseudonocardiaceae</taxon>
        <taxon>Pseudonocardia</taxon>
    </lineage>
</organism>
<keyword evidence="2" id="KW-1003">Cell membrane</keyword>
<evidence type="ECO:0000256" key="4">
    <source>
        <dbReference type="ARBA" id="ARBA00022989"/>
    </source>
</evidence>
<dbReference type="RefSeq" id="WP_100877343.1">
    <property type="nucleotide sequence ID" value="NZ_JBEPFP010000011.1"/>
</dbReference>
<dbReference type="Gene3D" id="3.40.50.300">
    <property type="entry name" value="P-loop containing nucleotide triphosphate hydrolases"/>
    <property type="match status" value="1"/>
</dbReference>
<dbReference type="Proteomes" id="UP000232453">
    <property type="component" value="Unassembled WGS sequence"/>
</dbReference>
<accession>A0AA44UVG9</accession>
<feature type="transmembrane region" description="Helical" evidence="7">
    <location>
        <begin position="46"/>
        <end position="65"/>
    </location>
</feature>
<feature type="transmembrane region" description="Helical" evidence="7">
    <location>
        <begin position="80"/>
        <end position="102"/>
    </location>
</feature>
<dbReference type="PANTHER" id="PTHR37937:SF1">
    <property type="entry name" value="CONJUGATIVE TRANSFER: DNA TRANSPORT"/>
    <property type="match status" value="1"/>
</dbReference>
<evidence type="ECO:0000256" key="6">
    <source>
        <dbReference type="SAM" id="MobiDB-lite"/>
    </source>
</evidence>
<feature type="domain" description="TraD/TraG TraM recognition site" evidence="8">
    <location>
        <begin position="430"/>
        <end position="548"/>
    </location>
</feature>
<evidence type="ECO:0000256" key="3">
    <source>
        <dbReference type="ARBA" id="ARBA00022692"/>
    </source>
</evidence>
<sequence length="627" mass="66910">MIGGRGSGESDTDLVIAAAAIAAAATATAAFWLLQLAFWIASGISATATWPTLADLAAVLGLHLLSDAEHATAVDGARGLFWAVAAVLETSLILILVVGGLASWRRWGPTPAGHATRAEIRRELSVQACRRAAERTRPGLTAVERRSAVAEDIGIPLPKGPAGHLYAPFENPSGTLAPTQTGKSRRFLAPICLAAPGALLCSTTKPDLLMLTAMARSRRQMPGPILVFDATGTVQWPAKLRWSPVAGCERFEVAERRARTMVEASAVFVESSGGTGAGNDRVFRERAVGVLAAYLVAAAKGGHGIARVVGWGLSRSDEPIELLEYEFPDRARNLRAEMSMVAETSDAVWMSVRRVLAPFQDSTLSELCSPGPGEEFDAQRFIGLGGTLYLIAGQREDGAIAPVLTALAEEWIDAARSMALRYPSERLDPPATVVLDELPSATPVPDLPATLADSAGRGVLIHWAAQSKAQLDNTFGRDRATMLLDNSALMAVWGGLKDGSTLQWLSSILGDHERDRVQSPTGLFGSGRGATRSRETVPTFRPSAVRTVERGATIIVFRHLRAIVGRTIDIYDRKDGGQLRDDVETVRSGRPPIDSRGYPSQSDQLVRPGHSSVARSGITAAQNTFKR</sequence>
<feature type="transmembrane region" description="Helical" evidence="7">
    <location>
        <begin position="14"/>
        <end position="34"/>
    </location>
</feature>
<dbReference type="InterPro" id="IPR032689">
    <property type="entry name" value="TraG-D_C"/>
</dbReference>
<reference evidence="9 10" key="1">
    <citation type="submission" date="2017-11" db="EMBL/GenBank/DDBJ databases">
        <title>Sequencing the genomes of 1000 actinobacteria strains.</title>
        <authorList>
            <person name="Klenk H.-P."/>
        </authorList>
    </citation>
    <scope>NUCLEOTIDE SEQUENCE [LARGE SCALE GENOMIC DNA]</scope>
    <source>
        <strain evidence="9 10">DSM 44104</strain>
    </source>
</reference>
<evidence type="ECO:0000313" key="9">
    <source>
        <dbReference type="EMBL" id="PKB41295.1"/>
    </source>
</evidence>
<evidence type="ECO:0000256" key="5">
    <source>
        <dbReference type="ARBA" id="ARBA00023136"/>
    </source>
</evidence>
<gene>
    <name evidence="9" type="ORF">ATL51_0257</name>
</gene>
<dbReference type="AlphaFoldDB" id="A0AA44UVG9"/>
<protein>
    <submittedName>
        <fullName evidence="9">Type IV secretory pathway TraG/TraD family ATPase VirD4</fullName>
    </submittedName>
</protein>
<dbReference type="CDD" id="cd01127">
    <property type="entry name" value="TrwB_TraG_TraD_VirD4"/>
    <property type="match status" value="1"/>
</dbReference>
<evidence type="ECO:0000256" key="7">
    <source>
        <dbReference type="SAM" id="Phobius"/>
    </source>
</evidence>
<feature type="region of interest" description="Disordered" evidence="6">
    <location>
        <begin position="581"/>
        <end position="627"/>
    </location>
</feature>
<evidence type="ECO:0000256" key="2">
    <source>
        <dbReference type="ARBA" id="ARBA00022475"/>
    </source>
</evidence>
<proteinExistence type="predicted"/>
<dbReference type="EMBL" id="PHUJ01000002">
    <property type="protein sequence ID" value="PKB41295.1"/>
    <property type="molecule type" value="Genomic_DNA"/>
</dbReference>
<evidence type="ECO:0000313" key="10">
    <source>
        <dbReference type="Proteomes" id="UP000232453"/>
    </source>
</evidence>
<dbReference type="InterPro" id="IPR027417">
    <property type="entry name" value="P-loop_NTPase"/>
</dbReference>
<evidence type="ECO:0000256" key="1">
    <source>
        <dbReference type="ARBA" id="ARBA00004651"/>
    </source>
</evidence>
<feature type="region of interest" description="Disordered" evidence="6">
    <location>
        <begin position="516"/>
        <end position="537"/>
    </location>
</feature>
<keyword evidence="3 7" id="KW-0812">Transmembrane</keyword>
<dbReference type="SUPFAM" id="SSF52540">
    <property type="entry name" value="P-loop containing nucleoside triphosphate hydrolases"/>
    <property type="match status" value="1"/>
</dbReference>
<comment type="subcellular location">
    <subcellularLocation>
        <location evidence="1">Cell membrane</location>
        <topology evidence="1">Multi-pass membrane protein</topology>
    </subcellularLocation>
</comment>
<keyword evidence="5 7" id="KW-0472">Membrane</keyword>
<name>A0AA44UVG9_PSEA5</name>
<evidence type="ECO:0000259" key="8">
    <source>
        <dbReference type="Pfam" id="PF12696"/>
    </source>
</evidence>
<keyword evidence="4 7" id="KW-1133">Transmembrane helix</keyword>
<comment type="caution">
    <text evidence="9">The sequence shown here is derived from an EMBL/GenBank/DDBJ whole genome shotgun (WGS) entry which is preliminary data.</text>
</comment>